<reference evidence="3 4" key="1">
    <citation type="submission" date="2019-11" db="EMBL/GenBank/DDBJ databases">
        <title>Draft genome sequence of 12 host-associated Lactobacillus reuteri rodent strains.</title>
        <authorList>
            <person name="Zhang S."/>
            <person name="Ozcam M."/>
            <person name="Van Pijkeren J.P."/>
        </authorList>
    </citation>
    <scope>NUCLEOTIDE SEQUENCE [LARGE SCALE GENOMIC DNA]</scope>
    <source>
        <strain evidence="3 4">L1604-1</strain>
    </source>
</reference>
<evidence type="ECO:0000256" key="1">
    <source>
        <dbReference type="ARBA" id="ARBA00009981"/>
    </source>
</evidence>
<name>A0AB36ACC0_LIMRT</name>
<comment type="caution">
    <text evidence="3">The sequence shown here is derived from an EMBL/GenBank/DDBJ whole genome shotgun (WGS) entry which is preliminary data.</text>
</comment>
<accession>A0AB36ACC0</accession>
<dbReference type="InterPro" id="IPR036165">
    <property type="entry name" value="YefM-like_sf"/>
</dbReference>
<organism evidence="3 4">
    <name type="scientific">Limosilactobacillus reuteri</name>
    <name type="common">Lactobacillus reuteri</name>
    <dbReference type="NCBI Taxonomy" id="1598"/>
    <lineage>
        <taxon>Bacteria</taxon>
        <taxon>Bacillati</taxon>
        <taxon>Bacillota</taxon>
        <taxon>Bacilli</taxon>
        <taxon>Lactobacillales</taxon>
        <taxon>Lactobacillaceae</taxon>
        <taxon>Limosilactobacillus</taxon>
    </lineage>
</organism>
<dbReference type="Gene3D" id="3.40.1620.10">
    <property type="entry name" value="YefM-like domain"/>
    <property type="match status" value="1"/>
</dbReference>
<dbReference type="Proteomes" id="UP000441557">
    <property type="component" value="Unassembled WGS sequence"/>
</dbReference>
<evidence type="ECO:0000313" key="4">
    <source>
        <dbReference type="Proteomes" id="UP000441557"/>
    </source>
</evidence>
<protein>
    <recommendedName>
        <fullName evidence="2">Antitoxin</fullName>
    </recommendedName>
</protein>
<evidence type="ECO:0000313" key="3">
    <source>
        <dbReference type="EMBL" id="MRG83232.1"/>
    </source>
</evidence>
<sequence length="95" mass="11018">MVQAVTTKDFRRLFKKYADDVANYNEAIIVARPEQKNVVISEKEYNSWQETNYLLKSKANQEALAHSINQLDDSTKHHFLTPEEFERMAAANDQA</sequence>
<proteinExistence type="inferred from homology"/>
<comment type="function">
    <text evidence="2">Antitoxin component of a type II toxin-antitoxin (TA) system.</text>
</comment>
<dbReference type="EMBL" id="WJMZ01000002">
    <property type="protein sequence ID" value="MRG83232.1"/>
    <property type="molecule type" value="Genomic_DNA"/>
</dbReference>
<gene>
    <name evidence="3" type="ORF">GIX80_02310</name>
</gene>
<dbReference type="RefSeq" id="WP_086878923.1">
    <property type="nucleotide sequence ID" value="NZ_JAJGUB010000144.1"/>
</dbReference>
<dbReference type="Pfam" id="PF02604">
    <property type="entry name" value="PhdYeFM_antitox"/>
    <property type="match status" value="1"/>
</dbReference>
<comment type="similarity">
    <text evidence="1 2">Belongs to the phD/YefM antitoxin family.</text>
</comment>
<dbReference type="SUPFAM" id="SSF143120">
    <property type="entry name" value="YefM-like"/>
    <property type="match status" value="1"/>
</dbReference>
<dbReference type="AlphaFoldDB" id="A0AB36ACC0"/>
<evidence type="ECO:0000256" key="2">
    <source>
        <dbReference type="RuleBase" id="RU362080"/>
    </source>
</evidence>
<dbReference type="InterPro" id="IPR006442">
    <property type="entry name" value="Antitoxin_Phd/YefM"/>
</dbReference>